<feature type="domain" description="Carboxymuconolactone decarboxylase-like" evidence="2">
    <location>
        <begin position="340"/>
        <end position="422"/>
    </location>
</feature>
<dbReference type="SUPFAM" id="SSF69118">
    <property type="entry name" value="AhpD-like"/>
    <property type="match status" value="1"/>
</dbReference>
<accession>A0A124H4K7</accession>
<evidence type="ECO:0000313" key="3">
    <source>
        <dbReference type="EMBL" id="KUM78408.1"/>
    </source>
</evidence>
<evidence type="ECO:0000313" key="4">
    <source>
        <dbReference type="Proteomes" id="UP000054024"/>
    </source>
</evidence>
<dbReference type="NCBIfam" id="TIGR02425">
    <property type="entry name" value="decarb_PcaC"/>
    <property type="match status" value="1"/>
</dbReference>
<dbReference type="Gene3D" id="3.40.50.1820">
    <property type="entry name" value="alpha/beta hydrolase"/>
    <property type="match status" value="1"/>
</dbReference>
<organism evidence="3 4">
    <name type="scientific">Streptomyces curacoi</name>
    <dbReference type="NCBI Taxonomy" id="146536"/>
    <lineage>
        <taxon>Bacteria</taxon>
        <taxon>Bacillati</taxon>
        <taxon>Actinomycetota</taxon>
        <taxon>Actinomycetes</taxon>
        <taxon>Kitasatosporales</taxon>
        <taxon>Streptomycetaceae</taxon>
        <taxon>Streptomyces</taxon>
    </lineage>
</organism>
<dbReference type="Proteomes" id="UP000054024">
    <property type="component" value="Unassembled WGS sequence"/>
</dbReference>
<dbReference type="AlphaFoldDB" id="A0A124H4K7"/>
<dbReference type="InterPro" id="IPR029058">
    <property type="entry name" value="AB_hydrolase_fold"/>
</dbReference>
<dbReference type="OrthoDB" id="9802489at2"/>
<dbReference type="STRING" id="146536.AQI70_13115"/>
<proteinExistence type="predicted"/>
<name>A0A124H4K7_9ACTN</name>
<dbReference type="RefSeq" id="WP_062147978.1">
    <property type="nucleotide sequence ID" value="NZ_KQ947986.1"/>
</dbReference>
<dbReference type="InterPro" id="IPR000073">
    <property type="entry name" value="AB_hydrolase_1"/>
</dbReference>
<keyword evidence="4" id="KW-1185">Reference proteome</keyword>
<dbReference type="Gene3D" id="1.20.1290.10">
    <property type="entry name" value="AhpD-like"/>
    <property type="match status" value="1"/>
</dbReference>
<dbReference type="EMBL" id="LMWJ01000007">
    <property type="protein sequence ID" value="KUM78408.1"/>
    <property type="molecule type" value="Genomic_DNA"/>
</dbReference>
<sequence length="433" mass="46273">MSETPMNTLQYRFDGPDDAPVLILGPSLGTTWHMWDRQVPELTQQWRVFRFDLPGHGGAPAYPSGSVAELAERLLATLDGLGVQRFGYTGCALGGAIGVELALRHPERVASLALIAASPRFGTADEFRQRGVIVRTNGLDPIARTSPDRWFTSGFAAAQPAITEWAVQMVRTTDPGCYIAACEALAAFDVRAQLGRVGVPTLVLVGSEDQVTGPAEARTLVAGIPDARLAVVPGASHLVPVEQPAAVTDLLVRHFSTAWQPAYDSTTGQMAAIQAAPVKPVLAAAPPQPAPIAEIAPAAVPPQPAGRPDPYDAGIKVRREVLGDAHVDRALAQADEFSGDFQEFITRYAWGEIWDRPGLDRRSRSCVTLTALVAGGHLDELAFHTRAALRNGLTPNEIKEVLLHAAVYCGVPAANSAFKVAQQVIREETTPEE</sequence>
<dbReference type="SUPFAM" id="SSF53474">
    <property type="entry name" value="alpha/beta-Hydrolases"/>
    <property type="match status" value="1"/>
</dbReference>
<dbReference type="InterPro" id="IPR003779">
    <property type="entry name" value="CMD-like"/>
</dbReference>
<dbReference type="GO" id="GO:0051920">
    <property type="term" value="F:peroxiredoxin activity"/>
    <property type="evidence" value="ECO:0007669"/>
    <property type="project" value="InterPro"/>
</dbReference>
<evidence type="ECO:0000259" key="2">
    <source>
        <dbReference type="Pfam" id="PF02627"/>
    </source>
</evidence>
<comment type="caution">
    <text evidence="3">The sequence shown here is derived from an EMBL/GenBank/DDBJ whole genome shotgun (WGS) entry which is preliminary data.</text>
</comment>
<evidence type="ECO:0000259" key="1">
    <source>
        <dbReference type="Pfam" id="PF00561"/>
    </source>
</evidence>
<feature type="domain" description="AB hydrolase-1" evidence="1">
    <location>
        <begin position="20"/>
        <end position="129"/>
    </location>
</feature>
<dbReference type="PRINTS" id="PR00111">
    <property type="entry name" value="ABHYDROLASE"/>
</dbReference>
<dbReference type="InterPro" id="IPR052512">
    <property type="entry name" value="4CMD/NDH-1_regulator"/>
</dbReference>
<reference evidence="3 4" key="1">
    <citation type="submission" date="2015-10" db="EMBL/GenBank/DDBJ databases">
        <title>Draft genome sequence of Streptomyces curacoi DSM 40107, type strain for the species Streptomyces curacoi.</title>
        <authorList>
            <person name="Ruckert C."/>
            <person name="Winkler A."/>
            <person name="Kalinowski J."/>
            <person name="Kampfer P."/>
            <person name="Glaeser S."/>
        </authorList>
    </citation>
    <scope>NUCLEOTIDE SEQUENCE [LARGE SCALE GENOMIC DNA]</scope>
    <source>
        <strain evidence="3 4">DSM 40107</strain>
    </source>
</reference>
<dbReference type="PANTHER" id="PTHR33570">
    <property type="entry name" value="4-CARBOXYMUCONOLACTONE DECARBOXYLASE FAMILY PROTEIN"/>
    <property type="match status" value="1"/>
</dbReference>
<dbReference type="PANTHER" id="PTHR33570:SF2">
    <property type="entry name" value="CARBOXYMUCONOLACTONE DECARBOXYLASE-LIKE DOMAIN-CONTAINING PROTEIN"/>
    <property type="match status" value="1"/>
</dbReference>
<gene>
    <name evidence="3" type="ORF">AQI70_13115</name>
</gene>
<protein>
    <submittedName>
        <fullName evidence="3">3-oxoadipate enol-lactonase</fullName>
    </submittedName>
</protein>
<dbReference type="InterPro" id="IPR029032">
    <property type="entry name" value="AhpD-like"/>
</dbReference>
<dbReference type="InterPro" id="IPR012788">
    <property type="entry name" value="Decarb_PcaC"/>
</dbReference>
<dbReference type="Pfam" id="PF02627">
    <property type="entry name" value="CMD"/>
    <property type="match status" value="1"/>
</dbReference>
<dbReference type="Pfam" id="PF00561">
    <property type="entry name" value="Abhydrolase_1"/>
    <property type="match status" value="1"/>
</dbReference>